<dbReference type="InterPro" id="IPR035979">
    <property type="entry name" value="RBD_domain_sf"/>
</dbReference>
<feature type="domain" description="RanBP2-type" evidence="15">
    <location>
        <begin position="502"/>
        <end position="533"/>
    </location>
</feature>
<dbReference type="SUPFAM" id="SSF53098">
    <property type="entry name" value="Ribonuclease H-like"/>
    <property type="match status" value="1"/>
</dbReference>
<gene>
    <name evidence="16" type="ORF">R9X50_00675000</name>
</gene>
<keyword evidence="4" id="KW-0597">Phosphoprotein</keyword>
<dbReference type="InterPro" id="IPR036397">
    <property type="entry name" value="RNaseH_sf"/>
</dbReference>
<evidence type="ECO:0000313" key="17">
    <source>
        <dbReference type="Proteomes" id="UP001303373"/>
    </source>
</evidence>
<evidence type="ECO:0000313" key="16">
    <source>
        <dbReference type="EMBL" id="WPH03867.1"/>
    </source>
</evidence>
<evidence type="ECO:0000256" key="5">
    <source>
        <dbReference type="ARBA" id="ARBA00022723"/>
    </source>
</evidence>
<feature type="compositionally biased region" description="Polar residues" evidence="13">
    <location>
        <begin position="613"/>
        <end position="630"/>
    </location>
</feature>
<dbReference type="GO" id="GO:0005634">
    <property type="term" value="C:nucleus"/>
    <property type="evidence" value="ECO:0007669"/>
    <property type="project" value="UniProtKB-SubCell"/>
</dbReference>
<dbReference type="InterPro" id="IPR012677">
    <property type="entry name" value="Nucleotide-bd_a/b_plait_sf"/>
</dbReference>
<dbReference type="Proteomes" id="UP001303373">
    <property type="component" value="Chromosome 11"/>
</dbReference>
<feature type="region of interest" description="Disordered" evidence="13">
    <location>
        <begin position="613"/>
        <end position="707"/>
    </location>
</feature>
<evidence type="ECO:0000256" key="11">
    <source>
        <dbReference type="PROSITE-ProRule" id="PRU00176"/>
    </source>
</evidence>
<dbReference type="InterPro" id="IPR034351">
    <property type="entry name" value="Nrp1_RRM"/>
</dbReference>
<dbReference type="FunFam" id="4.10.1060.10:FF:000024">
    <property type="entry name" value="RNA-binding protein"/>
    <property type="match status" value="1"/>
</dbReference>
<dbReference type="InterPro" id="IPR047201">
    <property type="entry name" value="ERI-1_3'hExo-like"/>
</dbReference>
<dbReference type="InterPro" id="IPR012337">
    <property type="entry name" value="RNaseH-like_sf"/>
</dbReference>
<keyword evidence="7 12" id="KW-0863">Zinc-finger</keyword>
<evidence type="ECO:0000256" key="3">
    <source>
        <dbReference type="ARBA" id="ARBA00022454"/>
    </source>
</evidence>
<evidence type="ECO:0000256" key="1">
    <source>
        <dbReference type="ARBA" id="ARBA00004123"/>
    </source>
</evidence>
<dbReference type="PROSITE" id="PS01358">
    <property type="entry name" value="ZF_RANBP2_1"/>
    <property type="match status" value="2"/>
</dbReference>
<evidence type="ECO:0000256" key="13">
    <source>
        <dbReference type="SAM" id="MobiDB-lite"/>
    </source>
</evidence>
<dbReference type="PROSITE" id="PS50199">
    <property type="entry name" value="ZF_RANBP2_2"/>
    <property type="match status" value="2"/>
</dbReference>
<dbReference type="GO" id="GO:0005694">
    <property type="term" value="C:chromosome"/>
    <property type="evidence" value="ECO:0007669"/>
    <property type="project" value="UniProtKB-SubCell"/>
</dbReference>
<dbReference type="Pfam" id="PF00076">
    <property type="entry name" value="RRM_1"/>
    <property type="match status" value="1"/>
</dbReference>
<dbReference type="CDD" id="cd06133">
    <property type="entry name" value="ERI-1_3'hExo_like"/>
    <property type="match status" value="1"/>
</dbReference>
<evidence type="ECO:0000256" key="12">
    <source>
        <dbReference type="PROSITE-ProRule" id="PRU00322"/>
    </source>
</evidence>
<dbReference type="Gene3D" id="4.10.1060.10">
    <property type="entry name" value="Zinc finger, RanBP2-type"/>
    <property type="match status" value="2"/>
</dbReference>
<protein>
    <recommendedName>
        <fullName evidence="18">RNA binding protein</fullName>
    </recommendedName>
</protein>
<dbReference type="FunFam" id="4.10.1060.10:FF:000021">
    <property type="entry name" value="MUTL protein homolog 3"/>
    <property type="match status" value="1"/>
</dbReference>
<dbReference type="GO" id="GO:0000175">
    <property type="term" value="F:3'-5'-RNA exonuclease activity"/>
    <property type="evidence" value="ECO:0007669"/>
    <property type="project" value="InterPro"/>
</dbReference>
<reference evidence="16 17" key="1">
    <citation type="submission" date="2023-11" db="EMBL/GenBank/DDBJ databases">
        <title>An acidophilic fungus is an integral part of prey digestion in a carnivorous sundew plant.</title>
        <authorList>
            <person name="Tsai I.J."/>
        </authorList>
    </citation>
    <scope>NUCLEOTIDE SEQUENCE [LARGE SCALE GENOMIC DNA]</scope>
    <source>
        <strain evidence="16">169a</strain>
    </source>
</reference>
<evidence type="ECO:0000256" key="2">
    <source>
        <dbReference type="ARBA" id="ARBA00004286"/>
    </source>
</evidence>
<keyword evidence="9 11" id="KW-0694">RNA-binding</keyword>
<feature type="compositionally biased region" description="Polar residues" evidence="13">
    <location>
        <begin position="698"/>
        <end position="707"/>
    </location>
</feature>
<dbReference type="CDD" id="cd12452">
    <property type="entry name" value="RRM_ARP_like"/>
    <property type="match status" value="1"/>
</dbReference>
<dbReference type="InterPro" id="IPR001876">
    <property type="entry name" value="Znf_RanBP2"/>
</dbReference>
<feature type="domain" description="RRM" evidence="14">
    <location>
        <begin position="301"/>
        <end position="379"/>
    </location>
</feature>
<dbReference type="GO" id="GO:0005737">
    <property type="term" value="C:cytoplasm"/>
    <property type="evidence" value="ECO:0007669"/>
    <property type="project" value="UniProtKB-ARBA"/>
</dbReference>
<dbReference type="Gene3D" id="3.30.420.10">
    <property type="entry name" value="Ribonuclease H-like superfamily/Ribonuclease H"/>
    <property type="match status" value="1"/>
</dbReference>
<evidence type="ECO:0000259" key="14">
    <source>
        <dbReference type="PROSITE" id="PS50102"/>
    </source>
</evidence>
<name>A0AAQ3M8E8_9PEZI</name>
<feature type="domain" description="RanBP2-type" evidence="15">
    <location>
        <begin position="408"/>
        <end position="437"/>
    </location>
</feature>
<keyword evidence="6" id="KW-0677">Repeat</keyword>
<keyword evidence="10" id="KW-0539">Nucleus</keyword>
<feature type="compositionally biased region" description="Low complexity" evidence="13">
    <location>
        <begin position="653"/>
        <end position="675"/>
    </location>
</feature>
<feature type="region of interest" description="Disordered" evidence="13">
    <location>
        <begin position="375"/>
        <end position="408"/>
    </location>
</feature>
<evidence type="ECO:0000256" key="4">
    <source>
        <dbReference type="ARBA" id="ARBA00022553"/>
    </source>
</evidence>
<dbReference type="PANTHER" id="PTHR23111:SF40">
    <property type="entry name" value="RNA-BINDING PROTEIN INVOLVED IN HETEROCHROMATIN ASSEMBLY-RELATED"/>
    <property type="match status" value="1"/>
</dbReference>
<dbReference type="SMART" id="SM00547">
    <property type="entry name" value="ZnF_RBZ"/>
    <property type="match status" value="2"/>
</dbReference>
<sequence>MATSTQGQPYPGSYTPPTTQQSSQQPAYATDRAAHSTTTQSTPPQPFEKYCVIHIATTCDEHGVYVTKDSAEVIEIGWTVVDARDPSLPELHHQSVLVKPVNTPITPLCTSLTTLTWEHVRNAGTFRDALDTFSTYAREHLVSKDAGPGDPPTFAFVTLTPWDLRVQLPREARDKNVVLPAYLQHPVLFGLRGEYQTFQSHHPETLAFSSSSLSSICAGLEVEEVRSSGKVTGGLPFHLQALAPSSPRRALEEALTLTRCLRSLVQKSRPSQNNPSGDMDVLTRPMDARSDVRAFLGERSKVLHLSGLPHDTTQSELESWFTQYGGRPIAFWTLRTPEGGKPSGSGFVVFGSHEEAAESLSMNGRALNDRAIEVSPSSSRVLDRAAGSSPPGGPPLLTPFPPSKNRPRPGDWTCPSCGFSNFQRRTACFRCSYPAMGSGGQGGGDPYGSNYGMPHNPYGGAPGYGHPGMMGGPHMHGGNGYGGMGGGMGGGSSGRGGVVPFRAGDWKCGNEGCGYHNFAKNVSCLRCGASRSNAAVVAEGGMTTFPGGPSYGGPPGPPMGNMGNNSYGGMPPGGNSGYGQNDMSGGFGGNSYGPQSTYALPSGIGAPSPYMQSGYSQMSSNGNMAPQSGFDSRAEQAFNQSNQSSTGGANTFSNGGYNNSGSNNNQNYGNDGSSGPSLDFLSGEMGNLNFGNRPDARNGQNNTKSPQ</sequence>
<evidence type="ECO:0000256" key="10">
    <source>
        <dbReference type="ARBA" id="ARBA00023242"/>
    </source>
</evidence>
<keyword evidence="3" id="KW-0158">Chromosome</keyword>
<keyword evidence="17" id="KW-1185">Reference proteome</keyword>
<dbReference type="GO" id="GO:0008270">
    <property type="term" value="F:zinc ion binding"/>
    <property type="evidence" value="ECO:0007669"/>
    <property type="project" value="UniProtKB-KW"/>
</dbReference>
<dbReference type="Pfam" id="PF00641">
    <property type="entry name" value="Zn_ribbon_RanBP"/>
    <property type="match status" value="2"/>
</dbReference>
<dbReference type="SMART" id="SM00360">
    <property type="entry name" value="RRM"/>
    <property type="match status" value="1"/>
</dbReference>
<accession>A0AAQ3M8E8</accession>
<dbReference type="Gene3D" id="3.30.70.330">
    <property type="match status" value="1"/>
</dbReference>
<evidence type="ECO:0000259" key="15">
    <source>
        <dbReference type="PROSITE" id="PS50199"/>
    </source>
</evidence>
<evidence type="ECO:0000256" key="7">
    <source>
        <dbReference type="ARBA" id="ARBA00022771"/>
    </source>
</evidence>
<comment type="subcellular location">
    <subcellularLocation>
        <location evidence="2">Chromosome</location>
    </subcellularLocation>
    <subcellularLocation>
        <location evidence="1">Nucleus</location>
    </subcellularLocation>
</comment>
<dbReference type="AlphaFoldDB" id="A0AAQ3M8E8"/>
<feature type="compositionally biased region" description="Polar residues" evidence="13">
    <location>
        <begin position="637"/>
        <end position="652"/>
    </location>
</feature>
<feature type="region of interest" description="Disordered" evidence="13">
    <location>
        <begin position="1"/>
        <end position="43"/>
    </location>
</feature>
<evidence type="ECO:0000256" key="8">
    <source>
        <dbReference type="ARBA" id="ARBA00022833"/>
    </source>
</evidence>
<evidence type="ECO:0000256" key="6">
    <source>
        <dbReference type="ARBA" id="ARBA00022737"/>
    </source>
</evidence>
<feature type="compositionally biased region" description="Low complexity" evidence="13">
    <location>
        <begin position="1"/>
        <end position="26"/>
    </location>
</feature>
<keyword evidence="8" id="KW-0862">Zinc</keyword>
<dbReference type="SUPFAM" id="SSF54928">
    <property type="entry name" value="RNA-binding domain, RBD"/>
    <property type="match status" value="1"/>
</dbReference>
<dbReference type="EMBL" id="CP138590">
    <property type="protein sequence ID" value="WPH03867.1"/>
    <property type="molecule type" value="Genomic_DNA"/>
</dbReference>
<evidence type="ECO:0008006" key="18">
    <source>
        <dbReference type="Google" id="ProtNLM"/>
    </source>
</evidence>
<dbReference type="SUPFAM" id="SSF90209">
    <property type="entry name" value="Ran binding protein zinc finger-like"/>
    <property type="match status" value="2"/>
</dbReference>
<evidence type="ECO:0000256" key="9">
    <source>
        <dbReference type="ARBA" id="ARBA00022884"/>
    </source>
</evidence>
<dbReference type="GO" id="GO:0003729">
    <property type="term" value="F:mRNA binding"/>
    <property type="evidence" value="ECO:0007669"/>
    <property type="project" value="TreeGrafter"/>
</dbReference>
<dbReference type="InterPro" id="IPR036443">
    <property type="entry name" value="Znf_RanBP2_sf"/>
</dbReference>
<dbReference type="InterPro" id="IPR000504">
    <property type="entry name" value="RRM_dom"/>
</dbReference>
<dbReference type="PROSITE" id="PS50102">
    <property type="entry name" value="RRM"/>
    <property type="match status" value="1"/>
</dbReference>
<keyword evidence="5" id="KW-0479">Metal-binding</keyword>
<dbReference type="PANTHER" id="PTHR23111">
    <property type="entry name" value="ZINC FINGER PROTEIN"/>
    <property type="match status" value="1"/>
</dbReference>
<proteinExistence type="predicted"/>
<feature type="compositionally biased region" description="Pro residues" evidence="13">
    <location>
        <begin position="391"/>
        <end position="404"/>
    </location>
</feature>
<organism evidence="16 17">
    <name type="scientific">Acrodontium crateriforme</name>
    <dbReference type="NCBI Taxonomy" id="150365"/>
    <lineage>
        <taxon>Eukaryota</taxon>
        <taxon>Fungi</taxon>
        <taxon>Dikarya</taxon>
        <taxon>Ascomycota</taxon>
        <taxon>Pezizomycotina</taxon>
        <taxon>Dothideomycetes</taxon>
        <taxon>Dothideomycetidae</taxon>
        <taxon>Mycosphaerellales</taxon>
        <taxon>Teratosphaeriaceae</taxon>
        <taxon>Acrodontium</taxon>
    </lineage>
</organism>